<accession>A0A078RY86</accession>
<dbReference type="Proteomes" id="UP000028013">
    <property type="component" value="Unassembled WGS sequence"/>
</dbReference>
<proteinExistence type="predicted"/>
<dbReference type="RefSeq" id="WP_005644245.1">
    <property type="nucleotide sequence ID" value="NZ_JNHN01000174.1"/>
</dbReference>
<gene>
    <name evidence="2" type="ORF">M094_1260</name>
</gene>
<reference evidence="2 3" key="1">
    <citation type="submission" date="2014-04" db="EMBL/GenBank/DDBJ databases">
        <authorList>
            <person name="Sears C."/>
            <person name="Carroll K."/>
            <person name="Sack B.R."/>
            <person name="Qadri F."/>
            <person name="Myers L.L."/>
            <person name="Chung G.-T."/>
            <person name="Escheverria P."/>
            <person name="Fraser C.M."/>
            <person name="Sadzewicz L."/>
            <person name="Shefchek K.A."/>
            <person name="Tallon L."/>
            <person name="Das S.P."/>
            <person name="Daugherty S."/>
            <person name="Mongodin E.F."/>
        </authorList>
    </citation>
    <scope>NUCLEOTIDE SEQUENCE [LARGE SCALE GENOMIC DNA]</scope>
    <source>
        <strain evidence="2 3">3978 T3 ii</strain>
    </source>
</reference>
<dbReference type="AlphaFoldDB" id="A0A078RY86"/>
<comment type="caution">
    <text evidence="2">The sequence shown here is derived from an EMBL/GenBank/DDBJ whole genome shotgun (WGS) entry which is preliminary data.</text>
</comment>
<sequence length="313" mass="37041">MTSAEKVAQLRALLCDTLLPLINNDYIFLDIPYYSNPGDTLIWEGTECLLKECSYKCLMKTAEECFKFPKLRENTIILLQGGGNWGDLWDRHQKFRLKVIQKYKNHRIIILPQSIYYKELDNWEKDATELFKHPDLHICVRDMPSCELVKDKNIKNVYLLPDMAFCINSKYLLQFEKSNNGRVLWVKRQDSEMPDYSHLKIDVDDTTLDIQDWPTMMSYDFVQINFYRIYNRRNFLLQGLTDLYADKILRPHIVKEAVRFISQYNYIYTSRLHVAILSVLLGKPFTLIDNSYGKNLNLYKAWLSDIDTIKLES</sequence>
<dbReference type="EMBL" id="JNHN01000174">
    <property type="protein sequence ID" value="KDS50335.1"/>
    <property type="molecule type" value="Genomic_DNA"/>
</dbReference>
<dbReference type="PATRIC" id="fig|1339349.3.peg.2436"/>
<feature type="domain" description="Polysaccharide pyruvyl transferase" evidence="1">
    <location>
        <begin position="36"/>
        <end position="292"/>
    </location>
</feature>
<evidence type="ECO:0000313" key="3">
    <source>
        <dbReference type="Proteomes" id="UP000028013"/>
    </source>
</evidence>
<evidence type="ECO:0000259" key="1">
    <source>
        <dbReference type="Pfam" id="PF04230"/>
    </source>
</evidence>
<evidence type="ECO:0000313" key="2">
    <source>
        <dbReference type="EMBL" id="KDS50335.1"/>
    </source>
</evidence>
<dbReference type="InterPro" id="IPR007345">
    <property type="entry name" value="Polysacch_pyruvyl_Trfase"/>
</dbReference>
<organism evidence="2 3">
    <name type="scientific">Bacteroides uniformis str. 3978 T3 ii</name>
    <dbReference type="NCBI Taxonomy" id="1339349"/>
    <lineage>
        <taxon>Bacteria</taxon>
        <taxon>Pseudomonadati</taxon>
        <taxon>Bacteroidota</taxon>
        <taxon>Bacteroidia</taxon>
        <taxon>Bacteroidales</taxon>
        <taxon>Bacteroidaceae</taxon>
        <taxon>Bacteroides</taxon>
    </lineage>
</organism>
<protein>
    <submittedName>
        <fullName evidence="2">Polysaccharide pyruvyl transferase family protein</fullName>
    </submittedName>
</protein>
<name>A0A078RY86_BACUN</name>
<dbReference type="Pfam" id="PF04230">
    <property type="entry name" value="PS_pyruv_trans"/>
    <property type="match status" value="1"/>
</dbReference>
<dbReference type="GO" id="GO:0016740">
    <property type="term" value="F:transferase activity"/>
    <property type="evidence" value="ECO:0007669"/>
    <property type="project" value="UniProtKB-KW"/>
</dbReference>
<keyword evidence="2" id="KW-0808">Transferase</keyword>